<protein>
    <submittedName>
        <fullName evidence="1">Uncharacterized protein</fullName>
    </submittedName>
</protein>
<dbReference type="EMBL" id="JBHUFB010000001">
    <property type="protein sequence ID" value="MFD1810797.1"/>
    <property type="molecule type" value="Genomic_DNA"/>
</dbReference>
<organism evidence="1 2">
    <name type="scientific">Rhodococcus gannanensis</name>
    <dbReference type="NCBI Taxonomy" id="1960308"/>
    <lineage>
        <taxon>Bacteria</taxon>
        <taxon>Bacillati</taxon>
        <taxon>Actinomycetota</taxon>
        <taxon>Actinomycetes</taxon>
        <taxon>Mycobacteriales</taxon>
        <taxon>Nocardiaceae</taxon>
        <taxon>Rhodococcus</taxon>
    </lineage>
</organism>
<gene>
    <name evidence="1" type="ORF">ACFSJG_01100</name>
</gene>
<evidence type="ECO:0000313" key="2">
    <source>
        <dbReference type="Proteomes" id="UP001597286"/>
    </source>
</evidence>
<reference evidence="2" key="1">
    <citation type="journal article" date="2019" name="Int. J. Syst. Evol. Microbiol.">
        <title>The Global Catalogue of Microorganisms (GCM) 10K type strain sequencing project: providing services to taxonomists for standard genome sequencing and annotation.</title>
        <authorList>
            <consortium name="The Broad Institute Genomics Platform"/>
            <consortium name="The Broad Institute Genome Sequencing Center for Infectious Disease"/>
            <person name="Wu L."/>
            <person name="Ma J."/>
        </authorList>
    </citation>
    <scope>NUCLEOTIDE SEQUENCE [LARGE SCALE GENOMIC DNA]</scope>
    <source>
        <strain evidence="2">DT72</strain>
    </source>
</reference>
<dbReference type="Proteomes" id="UP001597286">
    <property type="component" value="Unassembled WGS sequence"/>
</dbReference>
<accession>A0ABW4NXB2</accession>
<dbReference type="RefSeq" id="WP_378483350.1">
    <property type="nucleotide sequence ID" value="NZ_JBHUFB010000001.1"/>
</dbReference>
<proteinExistence type="predicted"/>
<evidence type="ECO:0000313" key="1">
    <source>
        <dbReference type="EMBL" id="MFD1810797.1"/>
    </source>
</evidence>
<name>A0ABW4NXB2_9NOCA</name>
<keyword evidence="2" id="KW-1185">Reference proteome</keyword>
<comment type="caution">
    <text evidence="1">The sequence shown here is derived from an EMBL/GenBank/DDBJ whole genome shotgun (WGS) entry which is preliminary data.</text>
</comment>
<sequence length="91" mass="9794">MTMIENDTDRMPPTTDTGALFDTALTMAAAAKRGNVTAWAEAKSARHDPDALAFLNSVLLGVLIENDAVRRGVHPADVWAQLRRGGLDEFG</sequence>